<keyword evidence="5" id="KW-0288">FMN</keyword>
<dbReference type="InterPro" id="IPR013785">
    <property type="entry name" value="Aldolase_TIM"/>
</dbReference>
<evidence type="ECO:0000256" key="4">
    <source>
        <dbReference type="ARBA" id="ARBA00022630"/>
    </source>
</evidence>
<dbReference type="GO" id="GO:0050660">
    <property type="term" value="F:flavin adenine dinucleotide binding"/>
    <property type="evidence" value="ECO:0007669"/>
    <property type="project" value="InterPro"/>
</dbReference>
<keyword evidence="8" id="KW-0479">Metal-binding</keyword>
<comment type="cofactor">
    <cofactor evidence="1">
        <name>FMN</name>
        <dbReference type="ChEBI" id="CHEBI:58210"/>
    </cofactor>
</comment>
<name>A0AAV2TCP2_CALDB</name>
<evidence type="ECO:0000256" key="15">
    <source>
        <dbReference type="ARBA" id="ARBA00048266"/>
    </source>
</evidence>
<evidence type="ECO:0000256" key="1">
    <source>
        <dbReference type="ARBA" id="ARBA00001917"/>
    </source>
</evidence>
<accession>A0AAV2TCP2</accession>
<evidence type="ECO:0000256" key="10">
    <source>
        <dbReference type="ARBA" id="ARBA00022771"/>
    </source>
</evidence>
<dbReference type="GO" id="GO:0003723">
    <property type="term" value="F:RNA binding"/>
    <property type="evidence" value="ECO:0007669"/>
    <property type="project" value="TreeGrafter"/>
</dbReference>
<evidence type="ECO:0000256" key="13">
    <source>
        <dbReference type="ARBA" id="ARBA00023002"/>
    </source>
</evidence>
<dbReference type="FunFam" id="3.20.20.70:FF:000067">
    <property type="entry name" value="tRNA-dihydrouridine(47) synthase [NAD(P)(+)]"/>
    <property type="match status" value="1"/>
</dbReference>
<dbReference type="EC" id="1.3.1.89" evidence="3"/>
<keyword evidence="12" id="KW-0521">NADP</keyword>
<evidence type="ECO:0000256" key="8">
    <source>
        <dbReference type="ARBA" id="ARBA00022723"/>
    </source>
</evidence>
<evidence type="ECO:0000313" key="21">
    <source>
        <dbReference type="EMBL" id="CAL5133829.1"/>
    </source>
</evidence>
<keyword evidence="9" id="KW-0677">Repeat</keyword>
<comment type="similarity">
    <text evidence="2">Belongs to the Dus family. Dus3 subfamily.</text>
</comment>
<protein>
    <recommendedName>
        <fullName evidence="3">tRNA-dihydrouridine(47) synthase [NAD(P)(+)]</fullName>
        <ecNumber evidence="3">1.3.1.89</ecNumber>
    </recommendedName>
</protein>
<evidence type="ECO:0000256" key="6">
    <source>
        <dbReference type="ARBA" id="ARBA00022664"/>
    </source>
</evidence>
<comment type="catalytic activity">
    <reaction evidence="18">
        <text>5,6-dihydrouridine(47) in tRNA + NADP(+) = uridine(47) in tRNA + NADPH + H(+)</text>
        <dbReference type="Rhea" id="RHEA:53360"/>
        <dbReference type="Rhea" id="RHEA-COMP:13539"/>
        <dbReference type="Rhea" id="RHEA-COMP:13540"/>
        <dbReference type="ChEBI" id="CHEBI:15378"/>
        <dbReference type="ChEBI" id="CHEBI:57783"/>
        <dbReference type="ChEBI" id="CHEBI:58349"/>
        <dbReference type="ChEBI" id="CHEBI:65315"/>
        <dbReference type="ChEBI" id="CHEBI:74443"/>
        <dbReference type="EC" id="1.3.1.89"/>
    </reaction>
    <physiologicalReaction direction="right-to-left" evidence="18">
        <dbReference type="Rhea" id="RHEA:53362"/>
    </physiologicalReaction>
</comment>
<dbReference type="Proteomes" id="UP001497525">
    <property type="component" value="Unassembled WGS sequence"/>
</dbReference>
<evidence type="ECO:0000256" key="17">
    <source>
        <dbReference type="ARBA" id="ARBA00049447"/>
    </source>
</evidence>
<dbReference type="InterPro" id="IPR035587">
    <property type="entry name" value="DUS-like_FMN-bd"/>
</dbReference>
<comment type="catalytic activity">
    <reaction evidence="15">
        <text>5,6-dihydrouridine(47) in tRNA + NAD(+) = uridine(47) in tRNA + NADH + H(+)</text>
        <dbReference type="Rhea" id="RHEA:53364"/>
        <dbReference type="Rhea" id="RHEA-COMP:13539"/>
        <dbReference type="Rhea" id="RHEA-COMP:13540"/>
        <dbReference type="ChEBI" id="CHEBI:15378"/>
        <dbReference type="ChEBI" id="CHEBI:57540"/>
        <dbReference type="ChEBI" id="CHEBI:57945"/>
        <dbReference type="ChEBI" id="CHEBI:65315"/>
        <dbReference type="ChEBI" id="CHEBI:74443"/>
        <dbReference type="EC" id="1.3.1.89"/>
    </reaction>
    <physiologicalReaction direction="right-to-left" evidence="15">
        <dbReference type="Rhea" id="RHEA:53366"/>
    </physiologicalReaction>
</comment>
<comment type="catalytic activity">
    <reaction evidence="16">
        <text>a 5,6-dihydrouridine in mRNA + NAD(+) = a uridine in mRNA + NADH + H(+)</text>
        <dbReference type="Rhea" id="RHEA:69851"/>
        <dbReference type="Rhea" id="RHEA-COMP:14658"/>
        <dbReference type="Rhea" id="RHEA-COMP:17789"/>
        <dbReference type="ChEBI" id="CHEBI:15378"/>
        <dbReference type="ChEBI" id="CHEBI:57540"/>
        <dbReference type="ChEBI" id="CHEBI:57945"/>
        <dbReference type="ChEBI" id="CHEBI:65315"/>
        <dbReference type="ChEBI" id="CHEBI:74443"/>
    </reaction>
    <physiologicalReaction direction="right-to-left" evidence="16">
        <dbReference type="Rhea" id="RHEA:69853"/>
    </physiologicalReaction>
</comment>
<dbReference type="PROSITE" id="PS01136">
    <property type="entry name" value="UPF0034"/>
    <property type="match status" value="1"/>
</dbReference>
<evidence type="ECO:0000313" key="22">
    <source>
        <dbReference type="Proteomes" id="UP001497525"/>
    </source>
</evidence>
<comment type="caution">
    <text evidence="21">The sequence shown here is derived from an EMBL/GenBank/DDBJ whole genome shotgun (WGS) entry which is preliminary data.</text>
</comment>
<keyword evidence="4" id="KW-0285">Flavoprotein</keyword>
<keyword evidence="6" id="KW-0507">mRNA processing</keyword>
<feature type="compositionally biased region" description="Basic and acidic residues" evidence="19">
    <location>
        <begin position="7"/>
        <end position="17"/>
    </location>
</feature>
<evidence type="ECO:0000256" key="16">
    <source>
        <dbReference type="ARBA" id="ARBA00048342"/>
    </source>
</evidence>
<evidence type="ECO:0000256" key="3">
    <source>
        <dbReference type="ARBA" id="ARBA00012376"/>
    </source>
</evidence>
<keyword evidence="13" id="KW-0560">Oxidoreductase</keyword>
<reference evidence="21" key="1">
    <citation type="submission" date="2024-06" db="EMBL/GenBank/DDBJ databases">
        <authorList>
            <person name="Liu X."/>
            <person name="Lenzi L."/>
            <person name="Haldenby T S."/>
            <person name="Uol C."/>
        </authorList>
    </citation>
    <scope>NUCLEOTIDE SEQUENCE</scope>
</reference>
<dbReference type="Gene3D" id="3.20.20.70">
    <property type="entry name" value="Aldolase class I"/>
    <property type="match status" value="1"/>
</dbReference>
<dbReference type="GO" id="GO:0102265">
    <property type="term" value="F:tRNA-dihydrouridine47 synthase activity"/>
    <property type="evidence" value="ECO:0007669"/>
    <property type="project" value="UniProtKB-EC"/>
</dbReference>
<dbReference type="PANTHER" id="PTHR45846">
    <property type="entry name" value="TRNA-DIHYDROURIDINE(47) SYNTHASE [NAD(P)(+)]-LIKE"/>
    <property type="match status" value="1"/>
</dbReference>
<keyword evidence="14" id="KW-0520">NAD</keyword>
<keyword evidence="7" id="KW-0819">tRNA processing</keyword>
<feature type="region of interest" description="Disordered" evidence="19">
    <location>
        <begin position="175"/>
        <end position="199"/>
    </location>
</feature>
<keyword evidence="10" id="KW-0863">Zinc-finger</keyword>
<evidence type="ECO:0000256" key="7">
    <source>
        <dbReference type="ARBA" id="ARBA00022694"/>
    </source>
</evidence>
<dbReference type="InterPro" id="IPR018517">
    <property type="entry name" value="tRNA_hU_synthase_CS"/>
</dbReference>
<comment type="catalytic activity">
    <reaction evidence="17">
        <text>a 5,6-dihydrouridine in mRNA + NADP(+) = a uridine in mRNA + NADPH + H(+)</text>
        <dbReference type="Rhea" id="RHEA:69855"/>
        <dbReference type="Rhea" id="RHEA-COMP:14658"/>
        <dbReference type="Rhea" id="RHEA-COMP:17789"/>
        <dbReference type="ChEBI" id="CHEBI:15378"/>
        <dbReference type="ChEBI" id="CHEBI:57783"/>
        <dbReference type="ChEBI" id="CHEBI:58349"/>
        <dbReference type="ChEBI" id="CHEBI:65315"/>
        <dbReference type="ChEBI" id="CHEBI:74443"/>
    </reaction>
    <physiologicalReaction direction="right-to-left" evidence="17">
        <dbReference type="Rhea" id="RHEA:69857"/>
    </physiologicalReaction>
</comment>
<dbReference type="GO" id="GO:0006397">
    <property type="term" value="P:mRNA processing"/>
    <property type="evidence" value="ECO:0007669"/>
    <property type="project" value="UniProtKB-KW"/>
</dbReference>
<dbReference type="SUPFAM" id="SSF51395">
    <property type="entry name" value="FMN-linked oxidoreductases"/>
    <property type="match status" value="1"/>
</dbReference>
<dbReference type="PANTHER" id="PTHR45846:SF1">
    <property type="entry name" value="TRNA-DIHYDROURIDINE(47) SYNTHASE [NAD(P)(+)]-LIKE"/>
    <property type="match status" value="1"/>
</dbReference>
<feature type="region of interest" description="Disordered" evidence="19">
    <location>
        <begin position="1"/>
        <end position="42"/>
    </location>
</feature>
<evidence type="ECO:0000256" key="19">
    <source>
        <dbReference type="SAM" id="MobiDB-lite"/>
    </source>
</evidence>
<evidence type="ECO:0000256" key="2">
    <source>
        <dbReference type="ARBA" id="ARBA00005451"/>
    </source>
</evidence>
<feature type="domain" description="DUS-like FMN-binding" evidence="20">
    <location>
        <begin position="228"/>
        <end position="461"/>
    </location>
</feature>
<proteinExistence type="inferred from homology"/>
<evidence type="ECO:0000256" key="14">
    <source>
        <dbReference type="ARBA" id="ARBA00023027"/>
    </source>
</evidence>
<evidence type="ECO:0000259" key="20">
    <source>
        <dbReference type="Pfam" id="PF01207"/>
    </source>
</evidence>
<evidence type="ECO:0000256" key="5">
    <source>
        <dbReference type="ARBA" id="ARBA00022643"/>
    </source>
</evidence>
<dbReference type="AlphaFoldDB" id="A0AAV2TCP2"/>
<gene>
    <name evidence="21" type="ORF">CDAUBV1_LOCUS7064</name>
</gene>
<dbReference type="CDD" id="cd02801">
    <property type="entry name" value="DUS_like_FMN"/>
    <property type="match status" value="1"/>
</dbReference>
<evidence type="ECO:0000256" key="12">
    <source>
        <dbReference type="ARBA" id="ARBA00022857"/>
    </source>
</evidence>
<keyword evidence="11" id="KW-0862">Zinc</keyword>
<dbReference type="EMBL" id="CAXLJL010000157">
    <property type="protein sequence ID" value="CAL5133829.1"/>
    <property type="molecule type" value="Genomic_DNA"/>
</dbReference>
<evidence type="ECO:0000256" key="18">
    <source>
        <dbReference type="ARBA" id="ARBA00049513"/>
    </source>
</evidence>
<organism evidence="21 22">
    <name type="scientific">Calicophoron daubneyi</name>
    <name type="common">Rumen fluke</name>
    <name type="synonym">Paramphistomum daubneyi</name>
    <dbReference type="NCBI Taxonomy" id="300641"/>
    <lineage>
        <taxon>Eukaryota</taxon>
        <taxon>Metazoa</taxon>
        <taxon>Spiralia</taxon>
        <taxon>Lophotrochozoa</taxon>
        <taxon>Platyhelminthes</taxon>
        <taxon>Trematoda</taxon>
        <taxon>Digenea</taxon>
        <taxon>Plagiorchiida</taxon>
        <taxon>Pronocephalata</taxon>
        <taxon>Paramphistomoidea</taxon>
        <taxon>Paramphistomidae</taxon>
        <taxon>Calicophoron</taxon>
    </lineage>
</organism>
<dbReference type="Pfam" id="PF01207">
    <property type="entry name" value="Dus"/>
    <property type="match status" value="1"/>
</dbReference>
<dbReference type="GO" id="GO:0008270">
    <property type="term" value="F:zinc ion binding"/>
    <property type="evidence" value="ECO:0007669"/>
    <property type="project" value="UniProtKB-KW"/>
</dbReference>
<evidence type="ECO:0000256" key="9">
    <source>
        <dbReference type="ARBA" id="ARBA00022737"/>
    </source>
</evidence>
<evidence type="ECO:0000256" key="11">
    <source>
        <dbReference type="ARBA" id="ARBA00022833"/>
    </source>
</evidence>
<sequence>MSGVARIKSEFLKRDESPPAMSDGSVRPNPADPAVPTRTRRKKEKIMTRNFGPEKVCPFILPPYPSASADLSCSQETDCHLVCPYADEGCRYSHDLKAAYDAKPPGLPGICPILSSTGRCPVGIMCRWEGSHNTAIIPKVIQTKNAYANSLNQANRSRLQKRQYPFDRSDSVIKLENKKTSMKDKATENSPDHSETGERRIGLVTDEDQIKLRPAEKRKIDFSNKLTLAPLTTVGNLPFRRICKRFGAEITCGEMAMATQLLQGRQSEWALLRKHSSEDIFGVQICGGHVDSMTKAAQLIDENCEVDFVDVNCGCPLDIVWKKGAGSGLLNHGNRLESIVRSMDKVLTRAVVTVKMRAGIKENKNIAHLLIPGLQRAGAALITIHGRSREQRYTRLSDWDYVKQCAEIGKAGTIFGNGDVLSYEDYIQRKEASGVAGIMIARGALIKPWIFTEIREARTWDISSNERFDILRDYTNYGLDLWGSDTRGVETTRRFLLEWLSFLYRYIPYGLLERGPQRINERPPTYFGRNDLETLMASEKSEDWIRISEMLLGPVPDGFSFTPRHKANSYH</sequence>